<reference evidence="4" key="1">
    <citation type="submission" date="2019-10" db="EMBL/GenBank/DDBJ databases">
        <title>Lacipirellula parvula gen. nov., sp. nov., representing a lineage of planctomycetes widespread in freshwater anoxic habitats, and description of the family Lacipirellulaceae.</title>
        <authorList>
            <person name="Dedysh S.N."/>
            <person name="Kulichevskaya I.S."/>
            <person name="Beletsky A.V."/>
            <person name="Rakitin A.L."/>
            <person name="Mardanov A.V."/>
            <person name="Ivanova A.A."/>
            <person name="Saltykova V.X."/>
            <person name="Rijpstra W.I.C."/>
            <person name="Sinninghe Damste J.S."/>
            <person name="Ravin N.V."/>
        </authorList>
    </citation>
    <scope>NUCLEOTIDE SEQUENCE [LARGE SCALE GENOMIC DNA]</scope>
    <source>
        <strain evidence="4">PX69</strain>
    </source>
</reference>
<keyword evidence="2" id="KW-1133">Transmembrane helix</keyword>
<dbReference type="RefSeq" id="WP_152101650.1">
    <property type="nucleotide sequence ID" value="NZ_AP021861.1"/>
</dbReference>
<evidence type="ECO:0000313" key="4">
    <source>
        <dbReference type="Proteomes" id="UP000326837"/>
    </source>
</evidence>
<gene>
    <name evidence="3" type="ORF">PLANPX_6103</name>
</gene>
<accession>A0A5K7XM51</accession>
<sequence>MSSYCYVVFPPGKQPTVDEVREFQQFAGALAGQYAWGAARNDGRLTLAIDAASYQHVRRIDAGFTKLIDRWERHGCESVDHLPFVKNSAALKPAPSHAWHAHDGRESVHTRRQADQVAGKELAAKEAVARSLLAVERTLANYALLQRIAAAVPYLLIALAAVLTVGTGFYMRERLLNSGRESRQEVIEREASGEGSGVGVQRGE</sequence>
<feature type="compositionally biased region" description="Gly residues" evidence="1">
    <location>
        <begin position="194"/>
        <end position="204"/>
    </location>
</feature>
<name>A0A5K7XM51_9BACT</name>
<feature type="compositionally biased region" description="Basic and acidic residues" evidence="1">
    <location>
        <begin position="181"/>
        <end position="192"/>
    </location>
</feature>
<keyword evidence="2" id="KW-0472">Membrane</keyword>
<dbReference type="AlphaFoldDB" id="A0A5K7XM51"/>
<dbReference type="KEGG" id="lpav:PLANPX_6103"/>
<evidence type="ECO:0000313" key="3">
    <source>
        <dbReference type="EMBL" id="BBO36491.1"/>
    </source>
</evidence>
<dbReference type="Proteomes" id="UP000326837">
    <property type="component" value="Chromosome"/>
</dbReference>
<protein>
    <submittedName>
        <fullName evidence="3">Uncharacterized protein</fullName>
    </submittedName>
</protein>
<keyword evidence="2" id="KW-0812">Transmembrane</keyword>
<evidence type="ECO:0000256" key="2">
    <source>
        <dbReference type="SAM" id="Phobius"/>
    </source>
</evidence>
<keyword evidence="4" id="KW-1185">Reference proteome</keyword>
<proteinExistence type="predicted"/>
<dbReference type="EMBL" id="AP021861">
    <property type="protein sequence ID" value="BBO36491.1"/>
    <property type="molecule type" value="Genomic_DNA"/>
</dbReference>
<feature type="transmembrane region" description="Helical" evidence="2">
    <location>
        <begin position="151"/>
        <end position="171"/>
    </location>
</feature>
<organism evidence="3 4">
    <name type="scientific">Lacipirellula parvula</name>
    <dbReference type="NCBI Taxonomy" id="2650471"/>
    <lineage>
        <taxon>Bacteria</taxon>
        <taxon>Pseudomonadati</taxon>
        <taxon>Planctomycetota</taxon>
        <taxon>Planctomycetia</taxon>
        <taxon>Pirellulales</taxon>
        <taxon>Lacipirellulaceae</taxon>
        <taxon>Lacipirellula</taxon>
    </lineage>
</organism>
<evidence type="ECO:0000256" key="1">
    <source>
        <dbReference type="SAM" id="MobiDB-lite"/>
    </source>
</evidence>
<feature type="region of interest" description="Disordered" evidence="1">
    <location>
        <begin position="181"/>
        <end position="204"/>
    </location>
</feature>